<dbReference type="Pfam" id="PF11356">
    <property type="entry name" value="T2SSC"/>
    <property type="match status" value="1"/>
</dbReference>
<name>A0ABT0E9S4_9GAMM</name>
<comment type="caution">
    <text evidence="12">The sequence shown here is derived from an EMBL/GenBank/DDBJ whole genome shotgun (WGS) entry which is preliminary data.</text>
</comment>
<feature type="region of interest" description="Disordered" evidence="9">
    <location>
        <begin position="158"/>
        <end position="189"/>
    </location>
</feature>
<accession>A0ABT0E9S4</accession>
<protein>
    <recommendedName>
        <fullName evidence="11">Type II secretion system protein GspC N-terminal domain-containing protein</fullName>
    </recommendedName>
</protein>
<dbReference type="Gene3D" id="2.30.42.10">
    <property type="match status" value="1"/>
</dbReference>
<dbReference type="Proteomes" id="UP001165524">
    <property type="component" value="Unassembled WGS sequence"/>
</dbReference>
<keyword evidence="5 10" id="KW-0812">Transmembrane</keyword>
<evidence type="ECO:0000256" key="2">
    <source>
        <dbReference type="ARBA" id="ARBA00022448"/>
    </source>
</evidence>
<evidence type="ECO:0000259" key="11">
    <source>
        <dbReference type="Pfam" id="PF11356"/>
    </source>
</evidence>
<evidence type="ECO:0000313" key="13">
    <source>
        <dbReference type="Proteomes" id="UP001165524"/>
    </source>
</evidence>
<sequence length="290" mass="31664">MFFAGKQSGKVKAGRQDLDMRISNSLRIIGIFSAFVLASCAFIALDGRFTMPEPTAGQDGDLKIKKHKFYDISVSPPAAELHPEVVVATSHAPQPEEMRLLALFQAYHTGLASAVVHVAGLGAYRYRAGDEIQPGVRLGAILPDRVLLQTPAGPQALHLQPLRRRVDDSEPQQDQEPPALADDAEPEEQMDSEAMKFLARLDLYAVSETLPEGYLVGSDFPPEATEQTGIKPGDIIVSVNGYPVGEASSDYLVWLSFRSTHKAAVLVRNEEGEFFVYYPEGLVQAVRSAQ</sequence>
<evidence type="ECO:0000256" key="10">
    <source>
        <dbReference type="SAM" id="Phobius"/>
    </source>
</evidence>
<proteinExistence type="predicted"/>
<evidence type="ECO:0000256" key="1">
    <source>
        <dbReference type="ARBA" id="ARBA00004533"/>
    </source>
</evidence>
<dbReference type="InterPro" id="IPR024961">
    <property type="entry name" value="T2SS_GspC_N"/>
</dbReference>
<dbReference type="InterPro" id="IPR036034">
    <property type="entry name" value="PDZ_sf"/>
</dbReference>
<evidence type="ECO:0000256" key="9">
    <source>
        <dbReference type="SAM" id="MobiDB-lite"/>
    </source>
</evidence>
<evidence type="ECO:0000256" key="3">
    <source>
        <dbReference type="ARBA" id="ARBA00022475"/>
    </source>
</evidence>
<feature type="domain" description="Type II secretion system protein GspC N-terminal" evidence="11">
    <location>
        <begin position="88"/>
        <end position="149"/>
    </location>
</feature>
<dbReference type="SUPFAM" id="SSF50156">
    <property type="entry name" value="PDZ domain-like"/>
    <property type="match status" value="1"/>
</dbReference>
<dbReference type="EMBL" id="JALKII010000010">
    <property type="protein sequence ID" value="MCK0538581.1"/>
    <property type="molecule type" value="Genomic_DNA"/>
</dbReference>
<evidence type="ECO:0000313" key="12">
    <source>
        <dbReference type="EMBL" id="MCK0538581.1"/>
    </source>
</evidence>
<feature type="transmembrane region" description="Helical" evidence="10">
    <location>
        <begin position="25"/>
        <end position="45"/>
    </location>
</feature>
<evidence type="ECO:0000256" key="6">
    <source>
        <dbReference type="ARBA" id="ARBA00022927"/>
    </source>
</evidence>
<keyword evidence="2" id="KW-0813">Transport</keyword>
<keyword evidence="13" id="KW-1185">Reference proteome</keyword>
<evidence type="ECO:0000256" key="8">
    <source>
        <dbReference type="ARBA" id="ARBA00023136"/>
    </source>
</evidence>
<evidence type="ECO:0000256" key="7">
    <source>
        <dbReference type="ARBA" id="ARBA00022989"/>
    </source>
</evidence>
<keyword evidence="6" id="KW-0653">Protein transport</keyword>
<dbReference type="RefSeq" id="WP_246953353.1">
    <property type="nucleotide sequence ID" value="NZ_JALKII010000010.1"/>
</dbReference>
<keyword evidence="3" id="KW-1003">Cell membrane</keyword>
<evidence type="ECO:0000256" key="5">
    <source>
        <dbReference type="ARBA" id="ARBA00022692"/>
    </source>
</evidence>
<organism evidence="12 13">
    <name type="scientific">Alcanivorax quisquiliarum</name>
    <dbReference type="NCBI Taxonomy" id="2933565"/>
    <lineage>
        <taxon>Bacteria</taxon>
        <taxon>Pseudomonadati</taxon>
        <taxon>Pseudomonadota</taxon>
        <taxon>Gammaproteobacteria</taxon>
        <taxon>Oceanospirillales</taxon>
        <taxon>Alcanivoracaceae</taxon>
        <taxon>Alcanivorax</taxon>
    </lineage>
</organism>
<evidence type="ECO:0000256" key="4">
    <source>
        <dbReference type="ARBA" id="ARBA00022519"/>
    </source>
</evidence>
<keyword evidence="7 10" id="KW-1133">Transmembrane helix</keyword>
<comment type="subcellular location">
    <subcellularLocation>
        <location evidence="1">Cell inner membrane</location>
    </subcellularLocation>
</comment>
<gene>
    <name evidence="12" type="ORF">MU846_12775</name>
</gene>
<keyword evidence="8 10" id="KW-0472">Membrane</keyword>
<reference evidence="12" key="1">
    <citation type="submission" date="2022-04" db="EMBL/GenBank/DDBJ databases">
        <title>Alcanivorax sp. CY1518 draft genome sequence.</title>
        <authorList>
            <person name="Zhao G."/>
            <person name="An M."/>
        </authorList>
    </citation>
    <scope>NUCLEOTIDE SEQUENCE</scope>
    <source>
        <strain evidence="12">CY1518</strain>
    </source>
</reference>
<keyword evidence="4" id="KW-0997">Cell inner membrane</keyword>